<dbReference type="EMBL" id="LGGS01000128">
    <property type="protein sequence ID" value="KUK81798.1"/>
    <property type="molecule type" value="Genomic_DNA"/>
</dbReference>
<evidence type="ECO:0000313" key="13">
    <source>
        <dbReference type="EMBL" id="KUK81798.1"/>
    </source>
</evidence>
<evidence type="ECO:0000259" key="12">
    <source>
        <dbReference type="PROSITE" id="PS51198"/>
    </source>
</evidence>
<evidence type="ECO:0000256" key="8">
    <source>
        <dbReference type="ARBA" id="ARBA00023125"/>
    </source>
</evidence>
<dbReference type="GO" id="GO:0004527">
    <property type="term" value="F:exonuclease activity"/>
    <property type="evidence" value="ECO:0007669"/>
    <property type="project" value="UniProtKB-KW"/>
</dbReference>
<feature type="non-terminal residue" evidence="13">
    <location>
        <position position="254"/>
    </location>
</feature>
<accession>A0A101HRN1</accession>
<keyword evidence="7 11" id="KW-0067">ATP-binding</keyword>
<proteinExistence type="predicted"/>
<dbReference type="SUPFAM" id="SSF52540">
    <property type="entry name" value="P-loop containing nucleoside triphosphate hydrolases"/>
    <property type="match status" value="1"/>
</dbReference>
<dbReference type="InterPro" id="IPR014016">
    <property type="entry name" value="UvrD-like_ATP-bd"/>
</dbReference>
<dbReference type="GO" id="GO:0033202">
    <property type="term" value="C:DNA helicase complex"/>
    <property type="evidence" value="ECO:0007669"/>
    <property type="project" value="TreeGrafter"/>
</dbReference>
<dbReference type="Gene3D" id="1.10.274.50">
    <property type="match status" value="1"/>
</dbReference>
<evidence type="ECO:0000256" key="5">
    <source>
        <dbReference type="ARBA" id="ARBA00022806"/>
    </source>
</evidence>
<keyword evidence="10" id="KW-0413">Isomerase</keyword>
<keyword evidence="1" id="KW-0540">Nuclease</keyword>
<evidence type="ECO:0000256" key="7">
    <source>
        <dbReference type="ARBA" id="ARBA00022840"/>
    </source>
</evidence>
<keyword evidence="8" id="KW-0238">DNA-binding</keyword>
<evidence type="ECO:0000256" key="1">
    <source>
        <dbReference type="ARBA" id="ARBA00022722"/>
    </source>
</evidence>
<dbReference type="PROSITE" id="PS51198">
    <property type="entry name" value="UVRD_HELICASE_ATP_BIND"/>
    <property type="match status" value="1"/>
</dbReference>
<gene>
    <name evidence="13" type="ORF">XD97_0566</name>
</gene>
<organism evidence="13 14">
    <name type="scientific">Pelotomaculum thermopropionicum</name>
    <dbReference type="NCBI Taxonomy" id="110500"/>
    <lineage>
        <taxon>Bacteria</taxon>
        <taxon>Bacillati</taxon>
        <taxon>Bacillota</taxon>
        <taxon>Clostridia</taxon>
        <taxon>Eubacteriales</taxon>
        <taxon>Desulfotomaculaceae</taxon>
        <taxon>Pelotomaculum</taxon>
    </lineage>
</organism>
<dbReference type="Proteomes" id="UP000054705">
    <property type="component" value="Unassembled WGS sequence"/>
</dbReference>
<dbReference type="Gene3D" id="3.40.50.300">
    <property type="entry name" value="P-loop containing nucleotide triphosphate hydrolases"/>
    <property type="match status" value="1"/>
</dbReference>
<dbReference type="GO" id="GO:0043138">
    <property type="term" value="F:3'-5' DNA helicase activity"/>
    <property type="evidence" value="ECO:0007669"/>
    <property type="project" value="TreeGrafter"/>
</dbReference>
<dbReference type="GO" id="GO:0003677">
    <property type="term" value="F:DNA binding"/>
    <property type="evidence" value="ECO:0007669"/>
    <property type="project" value="UniProtKB-KW"/>
</dbReference>
<evidence type="ECO:0000256" key="10">
    <source>
        <dbReference type="ARBA" id="ARBA00023235"/>
    </source>
</evidence>
<evidence type="ECO:0000256" key="6">
    <source>
        <dbReference type="ARBA" id="ARBA00022839"/>
    </source>
</evidence>
<feature type="domain" description="UvrD-like helicase ATP-binding" evidence="12">
    <location>
        <begin position="3"/>
        <end position="254"/>
    </location>
</feature>
<keyword evidence="3" id="KW-0227">DNA damage</keyword>
<protein>
    <submittedName>
        <fullName evidence="13">ATP-dependent helicase/nuclease subunit A</fullName>
    </submittedName>
</protein>
<dbReference type="PANTHER" id="PTHR11070:SF48">
    <property type="entry name" value="ATP-DEPENDENT HELICASE_NUCLEASE SUBUNIT A"/>
    <property type="match status" value="1"/>
</dbReference>
<evidence type="ECO:0000256" key="3">
    <source>
        <dbReference type="ARBA" id="ARBA00022763"/>
    </source>
</evidence>
<reference evidence="14" key="1">
    <citation type="journal article" date="2015" name="MBio">
        <title>Genome-Resolved Metagenomic Analysis Reveals Roles for Candidate Phyla and Other Microbial Community Members in Biogeochemical Transformations in Oil Reservoirs.</title>
        <authorList>
            <person name="Hu P."/>
            <person name="Tom L."/>
            <person name="Singh A."/>
            <person name="Thomas B.C."/>
            <person name="Baker B.J."/>
            <person name="Piceno Y.M."/>
            <person name="Andersen G.L."/>
            <person name="Banfield J.F."/>
        </authorList>
    </citation>
    <scope>NUCLEOTIDE SEQUENCE [LARGE SCALE GENOMIC DNA]</scope>
</reference>
<evidence type="ECO:0000313" key="14">
    <source>
        <dbReference type="Proteomes" id="UP000054705"/>
    </source>
</evidence>
<dbReference type="CDD" id="cd17932">
    <property type="entry name" value="DEXQc_UvrD"/>
    <property type="match status" value="1"/>
</dbReference>
<evidence type="ECO:0000256" key="4">
    <source>
        <dbReference type="ARBA" id="ARBA00022801"/>
    </source>
</evidence>
<comment type="caution">
    <text evidence="13">The sequence shown here is derived from an EMBL/GenBank/DDBJ whole genome shotgun (WGS) entry which is preliminary data.</text>
</comment>
<dbReference type="GO" id="GO:0005829">
    <property type="term" value="C:cytosol"/>
    <property type="evidence" value="ECO:0007669"/>
    <property type="project" value="TreeGrafter"/>
</dbReference>
<evidence type="ECO:0000256" key="11">
    <source>
        <dbReference type="PROSITE-ProRule" id="PRU00560"/>
    </source>
</evidence>
<keyword evidence="4 11" id="KW-0378">Hydrolase</keyword>
<evidence type="ECO:0000256" key="2">
    <source>
        <dbReference type="ARBA" id="ARBA00022741"/>
    </source>
</evidence>
<feature type="binding site" evidence="11">
    <location>
        <begin position="24"/>
        <end position="31"/>
    </location>
    <ligand>
        <name>ATP</name>
        <dbReference type="ChEBI" id="CHEBI:30616"/>
    </ligand>
</feature>
<evidence type="ECO:0000256" key="9">
    <source>
        <dbReference type="ARBA" id="ARBA00023204"/>
    </source>
</evidence>
<name>A0A101HRN1_9FIRM</name>
<dbReference type="InterPro" id="IPR000212">
    <property type="entry name" value="DNA_helicase_UvrD/REP"/>
</dbReference>
<keyword evidence="6" id="KW-0269">Exonuclease</keyword>
<keyword evidence="5 11" id="KW-0347">Helicase</keyword>
<dbReference type="InterPro" id="IPR027417">
    <property type="entry name" value="P-loop_NTPase"/>
</dbReference>
<dbReference type="GO" id="GO:0005524">
    <property type="term" value="F:ATP binding"/>
    <property type="evidence" value="ECO:0007669"/>
    <property type="project" value="UniProtKB-UniRule"/>
</dbReference>
<dbReference type="FunFam" id="3.40.50.300:FF:001236">
    <property type="entry name" value="ATP-dependent helicase/nuclease subunit A"/>
    <property type="match status" value="1"/>
</dbReference>
<keyword evidence="2 11" id="KW-0547">Nucleotide-binding</keyword>
<sequence>MNNRWTDEQKEAIYSRGGNLLVSAAAGAGKTTVLVERIIRLVTDPAQQVDIDRLLIVTFTNAAASEMRERIGRALAHEISNQPDSKHLRRQAALLNRACISTIHSFCLELLRGHFHRIELDPAFRVADETETALIQTEALEELFEQCYASGTDSLFTSLVDCYGGKRDDTNLQQMVLSVYKLARSTSRPQQWLAQLPDNFKLPQDTAFDRLTWSVILQEALEIELAGIMVSLDAALRLSRHPGGPVVYSANLEA</sequence>
<dbReference type="PANTHER" id="PTHR11070">
    <property type="entry name" value="UVRD / RECB / PCRA DNA HELICASE FAMILY MEMBER"/>
    <property type="match status" value="1"/>
</dbReference>
<dbReference type="GO" id="GO:0000725">
    <property type="term" value="P:recombinational repair"/>
    <property type="evidence" value="ECO:0007669"/>
    <property type="project" value="TreeGrafter"/>
</dbReference>
<keyword evidence="9" id="KW-0234">DNA repair</keyword>
<dbReference type="Pfam" id="PF00580">
    <property type="entry name" value="UvrD-helicase"/>
    <property type="match status" value="1"/>
</dbReference>
<dbReference type="AlphaFoldDB" id="A0A101HRN1"/>